<sequence length="352" mass="38319">MTTLFEEVFVMTLPTTTKAIGFYEGFELKGDQPGFQDLVLPMPVLKAQDLLVQVQAVSVNPVDTKQRQTQVKTTKPRILGFDGVGQVVAKGEAVADFALGDMVYYAGTTKRPGSNMAYQAIDSRLVAEKPTTLDVNASAALPLTSLTAWELLFEKLGFTPAPGANQGQKILVVNGAGGVGSMLMQLAKWSGLRVYATASNQNFDWLMQYGADVTLDYHQNIAEQLRAVDIVNVDGIAILYNPTNYFQMAADLIKPFGHIASLVDVQTLPIGLLKPKSASFDWEFMFTKSDYNVNMASQGRILQQVAQLVDQGVLKSTLREVIPGINAQTLTQAHRQIEGGHTKGKIVLSGEF</sequence>
<keyword evidence="1" id="KW-0479">Metal-binding</keyword>
<dbReference type="eggNOG" id="COG0604">
    <property type="taxonomic scope" value="Bacteria"/>
</dbReference>
<protein>
    <recommendedName>
        <fullName evidence="1">Zinc-type alcohol dehydrogenase-like protein</fullName>
    </recommendedName>
</protein>
<feature type="domain" description="Enoyl reductase (ER)" evidence="2">
    <location>
        <begin position="30"/>
        <end position="348"/>
    </location>
</feature>
<dbReference type="InterPro" id="IPR020843">
    <property type="entry name" value="ER"/>
</dbReference>
<dbReference type="AlphaFoldDB" id="A0A0R1XLB1"/>
<dbReference type="SUPFAM" id="SSF51735">
    <property type="entry name" value="NAD(P)-binding Rossmann-fold domains"/>
    <property type="match status" value="1"/>
</dbReference>
<evidence type="ECO:0000313" key="4">
    <source>
        <dbReference type="Proteomes" id="UP000051236"/>
    </source>
</evidence>
<keyword evidence="1" id="KW-0862">Zinc</keyword>
<dbReference type="NCBIfam" id="TIGR02817">
    <property type="entry name" value="adh_fam_1"/>
    <property type="match status" value="1"/>
</dbReference>
<dbReference type="InterPro" id="IPR052585">
    <property type="entry name" value="Lipid_raft_assoc_Zn_ADH"/>
</dbReference>
<dbReference type="SUPFAM" id="SSF50129">
    <property type="entry name" value="GroES-like"/>
    <property type="match status" value="1"/>
</dbReference>
<dbReference type="PANTHER" id="PTHR43482">
    <property type="entry name" value="PROTEIN AST1-RELATED"/>
    <property type="match status" value="1"/>
</dbReference>
<dbReference type="Pfam" id="PF13602">
    <property type="entry name" value="ADH_zinc_N_2"/>
    <property type="match status" value="1"/>
</dbReference>
<dbReference type="InterPro" id="IPR002364">
    <property type="entry name" value="Quin_OxRdtase/zeta-crystal_CS"/>
</dbReference>
<dbReference type="GO" id="GO:0016491">
    <property type="term" value="F:oxidoreductase activity"/>
    <property type="evidence" value="ECO:0007669"/>
    <property type="project" value="UniProtKB-KW"/>
</dbReference>
<dbReference type="PROSITE" id="PS01162">
    <property type="entry name" value="QOR_ZETA_CRYSTAL"/>
    <property type="match status" value="1"/>
</dbReference>
<dbReference type="InterPro" id="IPR011032">
    <property type="entry name" value="GroES-like_sf"/>
</dbReference>
<keyword evidence="1" id="KW-0560">Oxidoreductase</keyword>
<dbReference type="Gene3D" id="3.40.50.720">
    <property type="entry name" value="NAD(P)-binding Rossmann-like Domain"/>
    <property type="match status" value="1"/>
</dbReference>
<dbReference type="InterPro" id="IPR014182">
    <property type="entry name" value="ADH_Zn_typ-1"/>
</dbReference>
<reference evidence="3 4" key="1">
    <citation type="journal article" date="2015" name="Genome Announc.">
        <title>Expanding the biotechnology potential of lactobacilli through comparative genomics of 213 strains and associated genera.</title>
        <authorList>
            <person name="Sun Z."/>
            <person name="Harris H.M."/>
            <person name="McCann A."/>
            <person name="Guo C."/>
            <person name="Argimon S."/>
            <person name="Zhang W."/>
            <person name="Yang X."/>
            <person name="Jeffery I.B."/>
            <person name="Cooney J.C."/>
            <person name="Kagawa T.F."/>
            <person name="Liu W."/>
            <person name="Song Y."/>
            <person name="Salvetti E."/>
            <person name="Wrobel A."/>
            <person name="Rasinkangas P."/>
            <person name="Parkhill J."/>
            <person name="Rea M.C."/>
            <person name="O'Sullivan O."/>
            <person name="Ritari J."/>
            <person name="Douillard F.P."/>
            <person name="Paul Ross R."/>
            <person name="Yang R."/>
            <person name="Briner A.E."/>
            <person name="Felis G.E."/>
            <person name="de Vos W.M."/>
            <person name="Barrangou R."/>
            <person name="Klaenhammer T.R."/>
            <person name="Caufield P.W."/>
            <person name="Cui Y."/>
            <person name="Zhang H."/>
            <person name="O'Toole P.W."/>
        </authorList>
    </citation>
    <scope>NUCLEOTIDE SEQUENCE [LARGE SCALE GENOMIC DNA]</scope>
    <source>
        <strain evidence="3 4">DSM 18527</strain>
    </source>
</reference>
<proteinExistence type="inferred from homology"/>
<dbReference type="Gene3D" id="3.90.180.10">
    <property type="entry name" value="Medium-chain alcohol dehydrogenases, catalytic domain"/>
    <property type="match status" value="1"/>
</dbReference>
<comment type="caution">
    <text evidence="3">The sequence shown here is derived from an EMBL/GenBank/DDBJ whole genome shotgun (WGS) entry which is preliminary data.</text>
</comment>
<organism evidence="3 4">
    <name type="scientific">Agrilactobacillus composti DSM 18527 = JCM 14202</name>
    <dbReference type="NCBI Taxonomy" id="1423734"/>
    <lineage>
        <taxon>Bacteria</taxon>
        <taxon>Bacillati</taxon>
        <taxon>Bacillota</taxon>
        <taxon>Bacilli</taxon>
        <taxon>Lactobacillales</taxon>
        <taxon>Lactobacillaceae</taxon>
        <taxon>Agrilactobacillus</taxon>
    </lineage>
</organism>
<gene>
    <name evidence="3" type="ORF">FC83_GL001025</name>
</gene>
<name>A0A0R1XLB1_9LACO</name>
<evidence type="ECO:0000256" key="1">
    <source>
        <dbReference type="RuleBase" id="RU364000"/>
    </source>
</evidence>
<evidence type="ECO:0000259" key="2">
    <source>
        <dbReference type="SMART" id="SM00829"/>
    </source>
</evidence>
<dbReference type="SMART" id="SM00829">
    <property type="entry name" value="PKS_ER"/>
    <property type="match status" value="1"/>
</dbReference>
<keyword evidence="4" id="KW-1185">Reference proteome</keyword>
<dbReference type="PANTHER" id="PTHR43482:SF1">
    <property type="entry name" value="PROTEIN AST1-RELATED"/>
    <property type="match status" value="1"/>
</dbReference>
<dbReference type="EMBL" id="AZGA01000084">
    <property type="protein sequence ID" value="KRM31024.1"/>
    <property type="molecule type" value="Genomic_DNA"/>
</dbReference>
<dbReference type="Pfam" id="PF08240">
    <property type="entry name" value="ADH_N"/>
    <property type="match status" value="1"/>
</dbReference>
<dbReference type="CDD" id="cd08252">
    <property type="entry name" value="AL_MDR"/>
    <property type="match status" value="1"/>
</dbReference>
<dbReference type="Proteomes" id="UP000051236">
    <property type="component" value="Unassembled WGS sequence"/>
</dbReference>
<accession>A0A0R1XLB1</accession>
<dbReference type="GO" id="GO:0008270">
    <property type="term" value="F:zinc ion binding"/>
    <property type="evidence" value="ECO:0007669"/>
    <property type="project" value="InterPro"/>
</dbReference>
<comment type="similarity">
    <text evidence="1">Belongs to the zinc-containing alcohol dehydrogenase family. Quinone oxidoreductase subfamily.</text>
</comment>
<dbReference type="InterPro" id="IPR036291">
    <property type="entry name" value="NAD(P)-bd_dom_sf"/>
</dbReference>
<dbReference type="STRING" id="1423734.FC83_GL001025"/>
<dbReference type="PATRIC" id="fig|1423734.3.peg.1040"/>
<dbReference type="InterPro" id="IPR013154">
    <property type="entry name" value="ADH-like_N"/>
</dbReference>
<evidence type="ECO:0000313" key="3">
    <source>
        <dbReference type="EMBL" id="KRM31024.1"/>
    </source>
</evidence>